<sequence>MNHRPVFITGLGIVSSIGGTAREVVESLESNHHGFANVEFDGIENCPVSVVGTVDGYSFPSANYLAWKTPDSCKAPRSLARGLPPHGMFVFSAIQEALQDAGLEKEELGDGRTGLCASSAGSPFLIREGMSEIGRHGGVRGNPMGVVSTVSGTLNFNFGNYLGIRGANCGFVSACSSSAHGIGYALDEIRLGRQDRMIVIAGEDLQKETLLPFWAMRALSPESDPSKASCPFDKSASGFVGSGGGVCLILESSELMEQRSAKPYTQVLGWGQTSDAFSTMAPHPEGEGLVRSMRIALEDAGSSLDGVDYISSHATSTRNGDLAEAKALLSILAEQNFAEQSIPIAATKSLTGHTLSMSGALQAAIACLSIREGIIPGNPGLHDPIEGAKSLDLVDSPRRTAVRKVLSNSSGFGGTCVSLLFGDE</sequence>
<dbReference type="SUPFAM" id="SSF53901">
    <property type="entry name" value="Thiolase-like"/>
    <property type="match status" value="2"/>
</dbReference>
<name>A0A7X1E3J2_9BACT</name>
<protein>
    <recommendedName>
        <fullName evidence="8">3-oxoacyl-[acyl-carrier-protein] synthase 1</fullName>
        <ecNumber evidence="4">2.3.1.41</ecNumber>
    </recommendedName>
    <alternativeName>
        <fullName evidence="9">3-oxoacyl-[acyl-carrier-protein] synthase I</fullName>
    </alternativeName>
    <alternativeName>
        <fullName evidence="10">Beta-ketoacyl-ACP synthase I</fullName>
    </alternativeName>
</protein>
<dbReference type="InterPro" id="IPR016039">
    <property type="entry name" value="Thiolase-like"/>
</dbReference>
<evidence type="ECO:0000256" key="2">
    <source>
        <dbReference type="ARBA" id="ARBA00008467"/>
    </source>
</evidence>
<comment type="subcellular location">
    <subcellularLocation>
        <location evidence="1">Cytoplasm</location>
    </subcellularLocation>
</comment>
<evidence type="ECO:0000256" key="8">
    <source>
        <dbReference type="ARBA" id="ARBA00039450"/>
    </source>
</evidence>
<dbReference type="RefSeq" id="WP_185691765.1">
    <property type="nucleotide sequence ID" value="NZ_JACHVA010000045.1"/>
</dbReference>
<dbReference type="InterPro" id="IPR000794">
    <property type="entry name" value="Beta-ketoacyl_synthase"/>
</dbReference>
<evidence type="ECO:0000256" key="7">
    <source>
        <dbReference type="ARBA" id="ARBA00023315"/>
    </source>
</evidence>
<dbReference type="SMART" id="SM00825">
    <property type="entry name" value="PKS_KS"/>
    <property type="match status" value="1"/>
</dbReference>
<evidence type="ECO:0000256" key="6">
    <source>
        <dbReference type="ARBA" id="ARBA00022679"/>
    </source>
</evidence>
<evidence type="ECO:0000256" key="11">
    <source>
        <dbReference type="ARBA" id="ARBA00048121"/>
    </source>
</evidence>
<organism evidence="15 16">
    <name type="scientific">Puniceicoccus vermicola</name>
    <dbReference type="NCBI Taxonomy" id="388746"/>
    <lineage>
        <taxon>Bacteria</taxon>
        <taxon>Pseudomonadati</taxon>
        <taxon>Verrucomicrobiota</taxon>
        <taxon>Opitutia</taxon>
        <taxon>Puniceicoccales</taxon>
        <taxon>Puniceicoccaceae</taxon>
        <taxon>Puniceicoccus</taxon>
    </lineage>
</organism>
<feature type="domain" description="Ketosynthase family 3 (KS3)" evidence="14">
    <location>
        <begin position="3"/>
        <end position="423"/>
    </location>
</feature>
<dbReference type="PROSITE" id="PS52004">
    <property type="entry name" value="KS3_2"/>
    <property type="match status" value="1"/>
</dbReference>
<dbReference type="CDD" id="cd00834">
    <property type="entry name" value="KAS_I_II"/>
    <property type="match status" value="1"/>
</dbReference>
<evidence type="ECO:0000259" key="14">
    <source>
        <dbReference type="PROSITE" id="PS52004"/>
    </source>
</evidence>
<dbReference type="Proteomes" id="UP000525652">
    <property type="component" value="Unassembled WGS sequence"/>
</dbReference>
<dbReference type="GO" id="GO:0004315">
    <property type="term" value="F:3-oxoacyl-[acyl-carrier-protein] synthase activity"/>
    <property type="evidence" value="ECO:0007669"/>
    <property type="project" value="UniProtKB-EC"/>
</dbReference>
<dbReference type="InterPro" id="IPR014031">
    <property type="entry name" value="Ketoacyl_synth_C"/>
</dbReference>
<dbReference type="EC" id="2.3.1.41" evidence="4"/>
<keyword evidence="5" id="KW-0963">Cytoplasm</keyword>
<evidence type="ECO:0000256" key="4">
    <source>
        <dbReference type="ARBA" id="ARBA00013191"/>
    </source>
</evidence>
<dbReference type="Pfam" id="PF02801">
    <property type="entry name" value="Ketoacyl-synt_C"/>
    <property type="match status" value="1"/>
</dbReference>
<dbReference type="GO" id="GO:0005829">
    <property type="term" value="C:cytosol"/>
    <property type="evidence" value="ECO:0007669"/>
    <property type="project" value="TreeGrafter"/>
</dbReference>
<dbReference type="InterPro" id="IPR020841">
    <property type="entry name" value="PKS_Beta-ketoAc_synthase_dom"/>
</dbReference>
<accession>A0A7X1E3J2</accession>
<dbReference type="Pfam" id="PF00109">
    <property type="entry name" value="ketoacyl-synt"/>
    <property type="match status" value="1"/>
</dbReference>
<comment type="subunit">
    <text evidence="3">Homodimer.</text>
</comment>
<comment type="similarity">
    <text evidence="2 13">Belongs to the thiolase-like superfamily. Beta-ketoacyl-ACP synthases family.</text>
</comment>
<dbReference type="InterPro" id="IPR014030">
    <property type="entry name" value="Ketoacyl_synth_N"/>
</dbReference>
<evidence type="ECO:0000256" key="3">
    <source>
        <dbReference type="ARBA" id="ARBA00011738"/>
    </source>
</evidence>
<evidence type="ECO:0000256" key="10">
    <source>
        <dbReference type="ARBA" id="ARBA00042143"/>
    </source>
</evidence>
<evidence type="ECO:0000256" key="9">
    <source>
        <dbReference type="ARBA" id="ARBA00041620"/>
    </source>
</evidence>
<dbReference type="AlphaFoldDB" id="A0A7X1E3J2"/>
<keyword evidence="7" id="KW-0012">Acyltransferase</keyword>
<keyword evidence="16" id="KW-1185">Reference proteome</keyword>
<proteinExistence type="inferred from homology"/>
<evidence type="ECO:0000256" key="5">
    <source>
        <dbReference type="ARBA" id="ARBA00022490"/>
    </source>
</evidence>
<evidence type="ECO:0000256" key="1">
    <source>
        <dbReference type="ARBA" id="ARBA00004496"/>
    </source>
</evidence>
<comment type="catalytic activity">
    <reaction evidence="11">
        <text>(3Z)-decenoyl-[ACP] + malonyl-[ACP] + H(+) = 3-oxo-(5Z)-dodecenoyl-[ACP] + holo-[ACP] + CO2</text>
        <dbReference type="Rhea" id="RHEA:54940"/>
        <dbReference type="Rhea" id="RHEA-COMP:9623"/>
        <dbReference type="Rhea" id="RHEA-COMP:9685"/>
        <dbReference type="Rhea" id="RHEA-COMP:9927"/>
        <dbReference type="Rhea" id="RHEA-COMP:14042"/>
        <dbReference type="ChEBI" id="CHEBI:15378"/>
        <dbReference type="ChEBI" id="CHEBI:16526"/>
        <dbReference type="ChEBI" id="CHEBI:64479"/>
        <dbReference type="ChEBI" id="CHEBI:78449"/>
        <dbReference type="ChEBI" id="CHEBI:78798"/>
        <dbReference type="ChEBI" id="CHEBI:138410"/>
    </reaction>
    <physiologicalReaction direction="left-to-right" evidence="11">
        <dbReference type="Rhea" id="RHEA:54941"/>
    </physiologicalReaction>
</comment>
<gene>
    <name evidence="15" type="ORF">H5P30_04510</name>
</gene>
<keyword evidence="6 13" id="KW-0808">Transferase</keyword>
<evidence type="ECO:0000256" key="13">
    <source>
        <dbReference type="RuleBase" id="RU003694"/>
    </source>
</evidence>
<comment type="caution">
    <text evidence="15">The sequence shown here is derived from an EMBL/GenBank/DDBJ whole genome shotgun (WGS) entry which is preliminary data.</text>
</comment>
<reference evidence="15 16" key="1">
    <citation type="submission" date="2020-07" db="EMBL/GenBank/DDBJ databases">
        <authorList>
            <person name="Feng X."/>
        </authorList>
    </citation>
    <scope>NUCLEOTIDE SEQUENCE [LARGE SCALE GENOMIC DNA]</scope>
    <source>
        <strain evidence="15 16">JCM14086</strain>
    </source>
</reference>
<evidence type="ECO:0000313" key="15">
    <source>
        <dbReference type="EMBL" id="MBC2601038.1"/>
    </source>
</evidence>
<comment type="catalytic activity">
    <reaction evidence="12">
        <text>a fatty acyl-[ACP] + malonyl-[ACP] + H(+) = a 3-oxoacyl-[ACP] + holo-[ACP] + CO2</text>
        <dbReference type="Rhea" id="RHEA:22836"/>
        <dbReference type="Rhea" id="RHEA-COMP:9623"/>
        <dbReference type="Rhea" id="RHEA-COMP:9685"/>
        <dbReference type="Rhea" id="RHEA-COMP:9916"/>
        <dbReference type="Rhea" id="RHEA-COMP:14125"/>
        <dbReference type="ChEBI" id="CHEBI:15378"/>
        <dbReference type="ChEBI" id="CHEBI:16526"/>
        <dbReference type="ChEBI" id="CHEBI:64479"/>
        <dbReference type="ChEBI" id="CHEBI:78449"/>
        <dbReference type="ChEBI" id="CHEBI:78776"/>
        <dbReference type="ChEBI" id="CHEBI:138651"/>
        <dbReference type="EC" id="2.3.1.41"/>
    </reaction>
    <physiologicalReaction direction="left-to-right" evidence="12">
        <dbReference type="Rhea" id="RHEA:22837"/>
    </physiologicalReaction>
</comment>
<dbReference type="PANTHER" id="PTHR11712:SF306">
    <property type="entry name" value="3-OXOACYL-[ACYL-CARRIER-PROTEIN] SYNTHASE 1"/>
    <property type="match status" value="1"/>
</dbReference>
<evidence type="ECO:0000313" key="16">
    <source>
        <dbReference type="Proteomes" id="UP000525652"/>
    </source>
</evidence>
<dbReference type="PANTHER" id="PTHR11712">
    <property type="entry name" value="POLYKETIDE SYNTHASE-RELATED"/>
    <property type="match status" value="1"/>
</dbReference>
<evidence type="ECO:0000256" key="12">
    <source>
        <dbReference type="ARBA" id="ARBA00048506"/>
    </source>
</evidence>
<dbReference type="GO" id="GO:0006633">
    <property type="term" value="P:fatty acid biosynthetic process"/>
    <property type="evidence" value="ECO:0007669"/>
    <property type="project" value="TreeGrafter"/>
</dbReference>
<dbReference type="Gene3D" id="3.40.47.10">
    <property type="match status" value="1"/>
</dbReference>
<dbReference type="EMBL" id="JACHVA010000045">
    <property type="protein sequence ID" value="MBC2601038.1"/>
    <property type="molecule type" value="Genomic_DNA"/>
</dbReference>